<reference evidence="1 2" key="1">
    <citation type="submission" date="2021-09" db="EMBL/GenBank/DDBJ databases">
        <title>Genomic insights and catalytic innovation underlie evolution of tropane alkaloids biosynthesis.</title>
        <authorList>
            <person name="Wang Y.-J."/>
            <person name="Tian T."/>
            <person name="Huang J.-P."/>
            <person name="Huang S.-X."/>
        </authorList>
    </citation>
    <scope>NUCLEOTIDE SEQUENCE [LARGE SCALE GENOMIC DNA]</scope>
    <source>
        <strain evidence="1">KIB-2018</strain>
        <tissue evidence="1">Leaf</tissue>
    </source>
</reference>
<gene>
    <name evidence="1" type="ORF">K2173_026041</name>
</gene>
<evidence type="ECO:0000313" key="2">
    <source>
        <dbReference type="Proteomes" id="UP001159364"/>
    </source>
</evidence>
<evidence type="ECO:0000313" key="1">
    <source>
        <dbReference type="EMBL" id="KAJ8751844.1"/>
    </source>
</evidence>
<name>A0AAV8SIM4_9ROSI</name>
<dbReference type="AlphaFoldDB" id="A0AAV8SIM4"/>
<comment type="caution">
    <text evidence="1">The sequence shown here is derived from an EMBL/GenBank/DDBJ whole genome shotgun (WGS) entry which is preliminary data.</text>
</comment>
<accession>A0AAV8SIM4</accession>
<proteinExistence type="predicted"/>
<protein>
    <submittedName>
        <fullName evidence="1">Uncharacterized protein</fullName>
    </submittedName>
</protein>
<dbReference type="PANTHER" id="PTHR36800:SF1">
    <property type="entry name" value="POLYAMINE-MODULATED FACTOR 1-BINDING PROTEIN"/>
    <property type="match status" value="1"/>
</dbReference>
<organism evidence="1 2">
    <name type="scientific">Erythroxylum novogranatense</name>
    <dbReference type="NCBI Taxonomy" id="1862640"/>
    <lineage>
        <taxon>Eukaryota</taxon>
        <taxon>Viridiplantae</taxon>
        <taxon>Streptophyta</taxon>
        <taxon>Embryophyta</taxon>
        <taxon>Tracheophyta</taxon>
        <taxon>Spermatophyta</taxon>
        <taxon>Magnoliopsida</taxon>
        <taxon>eudicotyledons</taxon>
        <taxon>Gunneridae</taxon>
        <taxon>Pentapetalae</taxon>
        <taxon>rosids</taxon>
        <taxon>fabids</taxon>
        <taxon>Malpighiales</taxon>
        <taxon>Erythroxylaceae</taxon>
        <taxon>Erythroxylum</taxon>
    </lineage>
</organism>
<dbReference type="EMBL" id="JAIWQS010000011">
    <property type="protein sequence ID" value="KAJ8751844.1"/>
    <property type="molecule type" value="Genomic_DNA"/>
</dbReference>
<sequence>MGSDADAQVLALPPPEAEFHLSSLVYDMSHQIQMAMANMLKITKEVDHDSMGITEEISRCKDSALERKKALEDEKEKFQKAAYTVLNMLNN</sequence>
<dbReference type="PANTHER" id="PTHR36800">
    <property type="entry name" value="POLYAMINE-MODULATED FACTOR 1-BINDING PROTEIN"/>
    <property type="match status" value="1"/>
</dbReference>
<keyword evidence="2" id="KW-1185">Reference proteome</keyword>
<dbReference type="Proteomes" id="UP001159364">
    <property type="component" value="Linkage Group LG11"/>
</dbReference>